<dbReference type="Proteomes" id="UP000031737">
    <property type="component" value="Unassembled WGS sequence"/>
</dbReference>
<proteinExistence type="predicted"/>
<dbReference type="VEuPathDB" id="TriTrypDB:TRSC58_05026"/>
<gene>
    <name evidence="6" type="ORF">TRSC58_05026</name>
</gene>
<dbReference type="GO" id="GO:0055085">
    <property type="term" value="P:transmembrane transport"/>
    <property type="evidence" value="ECO:0007669"/>
    <property type="project" value="InterPro"/>
</dbReference>
<organism evidence="6 7">
    <name type="scientific">Trypanosoma rangeli SC58</name>
    <dbReference type="NCBI Taxonomy" id="429131"/>
    <lineage>
        <taxon>Eukaryota</taxon>
        <taxon>Discoba</taxon>
        <taxon>Euglenozoa</taxon>
        <taxon>Kinetoplastea</taxon>
        <taxon>Metakinetoplastina</taxon>
        <taxon>Trypanosomatida</taxon>
        <taxon>Trypanosomatidae</taxon>
        <taxon>Trypanosoma</taxon>
        <taxon>Herpetosoma</taxon>
    </lineage>
</organism>
<evidence type="ECO:0000256" key="5">
    <source>
        <dbReference type="SAM" id="Phobius"/>
    </source>
</evidence>
<keyword evidence="2 5" id="KW-0812">Transmembrane</keyword>
<evidence type="ECO:0000256" key="1">
    <source>
        <dbReference type="ARBA" id="ARBA00004141"/>
    </source>
</evidence>
<feature type="transmembrane region" description="Helical" evidence="5">
    <location>
        <begin position="88"/>
        <end position="111"/>
    </location>
</feature>
<evidence type="ECO:0000313" key="7">
    <source>
        <dbReference type="Proteomes" id="UP000031737"/>
    </source>
</evidence>
<feature type="transmembrane region" description="Helical" evidence="5">
    <location>
        <begin position="158"/>
        <end position="178"/>
    </location>
</feature>
<protein>
    <submittedName>
        <fullName evidence="6">Transporter</fullName>
    </submittedName>
</protein>
<name>A0A061J1W8_TRYRA</name>
<evidence type="ECO:0000256" key="2">
    <source>
        <dbReference type="ARBA" id="ARBA00022692"/>
    </source>
</evidence>
<evidence type="ECO:0000313" key="6">
    <source>
        <dbReference type="EMBL" id="ESL07287.1"/>
    </source>
</evidence>
<keyword evidence="3 5" id="KW-1133">Transmembrane helix</keyword>
<accession>A0A061J1W8</accession>
<evidence type="ECO:0000256" key="4">
    <source>
        <dbReference type="ARBA" id="ARBA00023136"/>
    </source>
</evidence>
<feature type="transmembrane region" description="Helical" evidence="5">
    <location>
        <begin position="123"/>
        <end position="146"/>
    </location>
</feature>
<dbReference type="AlphaFoldDB" id="A0A061J1W8"/>
<dbReference type="InterPro" id="IPR004776">
    <property type="entry name" value="Mem_transp_PIN-like"/>
</dbReference>
<evidence type="ECO:0000256" key="3">
    <source>
        <dbReference type="ARBA" id="ARBA00022989"/>
    </source>
</evidence>
<dbReference type="GO" id="GO:0016020">
    <property type="term" value="C:membrane"/>
    <property type="evidence" value="ECO:0007669"/>
    <property type="project" value="UniProtKB-SubCell"/>
</dbReference>
<sequence length="181" mass="20151">MATTDLTWMEYVRLQLLYLLTEQLIASFLGLLIALVPPFSLLLKNPVGEILIGGIALLAPGAVPLQLLLLGVNVTAEDDGSTKLPVRFMVGVIALRLFFIPFICFGIIHLLLVCGLMPYDKPFVLVMLILTSAPTAVNTSSICSMYSYKVKEFTKLLLFMYTSCIFTTTVWLTVYVWYLES</sequence>
<dbReference type="Pfam" id="PF03547">
    <property type="entry name" value="Mem_trans"/>
    <property type="match status" value="1"/>
</dbReference>
<feature type="transmembrane region" description="Helical" evidence="5">
    <location>
        <begin position="16"/>
        <end position="38"/>
    </location>
</feature>
<comment type="caution">
    <text evidence="6">The sequence shown here is derived from an EMBL/GenBank/DDBJ whole genome shotgun (WGS) entry which is preliminary data.</text>
</comment>
<dbReference type="PANTHER" id="PTHR31419:SF1">
    <property type="entry name" value="PROTEIN PIN-LIKES 6"/>
    <property type="match status" value="1"/>
</dbReference>
<keyword evidence="7" id="KW-1185">Reference proteome</keyword>
<keyword evidence="4 5" id="KW-0472">Membrane</keyword>
<dbReference type="InterPro" id="IPR039305">
    <property type="entry name" value="PILS2/6"/>
</dbReference>
<feature type="transmembrane region" description="Helical" evidence="5">
    <location>
        <begin position="50"/>
        <end position="76"/>
    </location>
</feature>
<dbReference type="EMBL" id="AUPL01005026">
    <property type="protein sequence ID" value="ESL07287.1"/>
    <property type="molecule type" value="Genomic_DNA"/>
</dbReference>
<reference evidence="6 7" key="1">
    <citation type="submission" date="2013-07" db="EMBL/GenBank/DDBJ databases">
        <authorList>
            <person name="Stoco P.H."/>
            <person name="Wagner G."/>
            <person name="Gerber A."/>
            <person name="Zaha A."/>
            <person name="Thompson C."/>
            <person name="Bartholomeu D.C."/>
            <person name="Luckemeyer D.D."/>
            <person name="Bahia D."/>
            <person name="Loreto E."/>
            <person name="Prestes E.B."/>
            <person name="Lima F.M."/>
            <person name="Rodrigues-Luiz G."/>
            <person name="Vallejo G.A."/>
            <person name="Filho J.F."/>
            <person name="Monteiro K.M."/>
            <person name="Tyler K.M."/>
            <person name="de Almeida L.G."/>
            <person name="Ortiz M.F."/>
            <person name="Siervo M.A."/>
            <person name="de Moraes M.H."/>
            <person name="Cunha O.L."/>
            <person name="Mendonca-Neto R."/>
            <person name="Silva R."/>
            <person name="Teixeira S.M."/>
            <person name="Murta S.M."/>
            <person name="Sincero T.C."/>
            <person name="Mendes T.A."/>
            <person name="Urmenyi T.P."/>
            <person name="Silva V.G."/>
            <person name="da Rocha W.D."/>
            <person name="Andersson B."/>
            <person name="Romanha A.J."/>
            <person name="Steindel M."/>
            <person name="de Vasconcelos A.T."/>
            <person name="Grisard E.C."/>
        </authorList>
    </citation>
    <scope>NUCLEOTIDE SEQUENCE [LARGE SCALE GENOMIC DNA]</scope>
    <source>
        <strain evidence="6 7">SC58</strain>
    </source>
</reference>
<dbReference type="OrthoDB" id="191139at2759"/>
<comment type="subcellular location">
    <subcellularLocation>
        <location evidence="1">Membrane</location>
        <topology evidence="1">Multi-pass membrane protein</topology>
    </subcellularLocation>
</comment>
<dbReference type="PANTHER" id="PTHR31419">
    <property type="entry name" value="PROTEIN PIN-LIKES 2"/>
    <property type="match status" value="1"/>
</dbReference>